<dbReference type="InterPro" id="IPR036188">
    <property type="entry name" value="FAD/NAD-bd_sf"/>
</dbReference>
<proteinExistence type="predicted"/>
<evidence type="ECO:0000259" key="4">
    <source>
        <dbReference type="Pfam" id="PF01593"/>
    </source>
</evidence>
<dbReference type="InterPro" id="IPR017830">
    <property type="entry name" value="SQase_HpnE"/>
</dbReference>
<keyword evidence="2" id="KW-0560">Oxidoreductase</keyword>
<dbReference type="AlphaFoldDB" id="A0A059Y2Z4"/>
<feature type="binding site" evidence="3">
    <location>
        <position position="16"/>
    </location>
    <ligand>
        <name>FAD</name>
        <dbReference type="ChEBI" id="CHEBI:57692"/>
    </ligand>
</feature>
<gene>
    <name evidence="5" type="ORF">Y981_11070</name>
</gene>
<feature type="binding site" evidence="3">
    <location>
        <begin position="38"/>
        <end position="39"/>
    </location>
    <ligand>
        <name>FAD</name>
        <dbReference type="ChEBI" id="CHEBI:57692"/>
    </ligand>
</feature>
<dbReference type="HOGENOM" id="CLU_022687_2_0_0"/>
<dbReference type="PANTHER" id="PTHR42923">
    <property type="entry name" value="PROTOPORPHYRINOGEN OXIDASE"/>
    <property type="match status" value="1"/>
</dbReference>
<keyword evidence="6" id="KW-1185">Reference proteome</keyword>
<dbReference type="Pfam" id="PF01593">
    <property type="entry name" value="Amino_oxidase"/>
    <property type="match status" value="1"/>
</dbReference>
<sequence>MADAPPVLYIVGGGLSGIAAAEVLSRGEGRPRKVVLLEARPRLGGRTSSYRESHDGQVHDTGQHLFMDAYVATRSLLKVLGTENRLTFLDPLSLYMMDRKEKLSFLELPLHNGQLGLLSGILMFPGLSFLSRLSMLKIARALPERESSVDHMDARTFLRNNGQTAEAIDKFWELLIVSATNLPSDQVSASLLVSVLRESLFSDGGPKTLGYNTVPLSELIGDPAMRLLTRRGVDIRCRTPVSRFLVHQNRLTGMQIGKDIRMLGPEDHVIVTVPPWSFEELFPSTEMNNPMIQNIVRLSRPSPILSVHLWFQEPVPVPMMTGFSEHEMHWVFNRDYMMGRALPAVLPDKKLADFSYSGPLGDFYPGRMISCVVSGARESLEEEDGALIEKARKTVLRLSPGNPGKKLVFARVIRERFATPVFCPGQGMWRPLAHSFLDNLWIAGDMQDTGLPATMEGAVRAGFQAAFEVEKRLERRSREDRKYQPDKGEPS</sequence>
<feature type="domain" description="Amine oxidase" evidence="4">
    <location>
        <begin position="15"/>
        <end position="467"/>
    </location>
</feature>
<dbReference type="InterPro" id="IPR001613">
    <property type="entry name" value="Flavin_amine_oxidase"/>
</dbReference>
<reference evidence="6" key="1">
    <citation type="submission" date="2014-02" db="EMBL/GenBank/DDBJ databases">
        <title>Complete genome sequence and comparative genomic analysis of the nitrogen-fixing bacterium Leptospirillum ferriphilum YSK.</title>
        <authorList>
            <person name="Guo X."/>
            <person name="Yin H."/>
            <person name="Liang Y."/>
            <person name="Hu Q."/>
            <person name="Ma L."/>
            <person name="Xiao Y."/>
            <person name="Zhang X."/>
            <person name="Qiu G."/>
            <person name="Liu X."/>
        </authorList>
    </citation>
    <scope>NUCLEOTIDE SEQUENCE [LARGE SCALE GENOMIC DNA]</scope>
    <source>
        <strain evidence="6">YSK</strain>
    </source>
</reference>
<dbReference type="NCBIfam" id="TIGR03467">
    <property type="entry name" value="HpnE"/>
    <property type="match status" value="1"/>
</dbReference>
<protein>
    <recommendedName>
        <fullName evidence="4">Amine oxidase domain-containing protein</fullName>
    </recommendedName>
</protein>
<evidence type="ECO:0000256" key="1">
    <source>
        <dbReference type="ARBA" id="ARBA00001974"/>
    </source>
</evidence>
<dbReference type="GO" id="GO:0016491">
    <property type="term" value="F:oxidoreductase activity"/>
    <property type="evidence" value="ECO:0007669"/>
    <property type="project" value="UniProtKB-KW"/>
</dbReference>
<dbReference type="Proteomes" id="UP000027059">
    <property type="component" value="Chromosome"/>
</dbReference>
<dbReference type="PRINTS" id="PR00757">
    <property type="entry name" value="AMINEOXDASEF"/>
</dbReference>
<evidence type="ECO:0000256" key="3">
    <source>
        <dbReference type="PIRSR" id="PIRSR601613-1"/>
    </source>
</evidence>
<evidence type="ECO:0000313" key="5">
    <source>
        <dbReference type="EMBL" id="AIA31956.1"/>
    </source>
</evidence>
<name>A0A059Y2Z4_9BACT</name>
<dbReference type="PANTHER" id="PTHR42923:SF47">
    <property type="entry name" value="BLR3003 PROTEIN"/>
    <property type="match status" value="1"/>
</dbReference>
<dbReference type="EMBL" id="CP007243">
    <property type="protein sequence ID" value="AIA31956.1"/>
    <property type="molecule type" value="Genomic_DNA"/>
</dbReference>
<dbReference type="KEGG" id="lfp:Y981_11070"/>
<evidence type="ECO:0000313" key="6">
    <source>
        <dbReference type="Proteomes" id="UP000027059"/>
    </source>
</evidence>
<dbReference type="InterPro" id="IPR050464">
    <property type="entry name" value="Zeta_carotene_desat/Oxidored"/>
</dbReference>
<dbReference type="Gene3D" id="3.50.50.60">
    <property type="entry name" value="FAD/NAD(P)-binding domain"/>
    <property type="match status" value="1"/>
</dbReference>
<evidence type="ECO:0000256" key="2">
    <source>
        <dbReference type="ARBA" id="ARBA00023002"/>
    </source>
</evidence>
<organism evidence="5 6">
    <name type="scientific">Leptospirillum ferriphilum YSK</name>
    <dbReference type="NCBI Taxonomy" id="1441628"/>
    <lineage>
        <taxon>Bacteria</taxon>
        <taxon>Pseudomonadati</taxon>
        <taxon>Nitrospirota</taxon>
        <taxon>Nitrospiria</taxon>
        <taxon>Nitrospirales</taxon>
        <taxon>Nitrospiraceae</taxon>
        <taxon>Leptospirillum</taxon>
    </lineage>
</organism>
<comment type="cofactor">
    <cofactor evidence="1">
        <name>FAD</name>
        <dbReference type="ChEBI" id="CHEBI:57692"/>
    </cofactor>
</comment>
<accession>A0A059Y2Z4</accession>
<reference evidence="5 6" key="2">
    <citation type="journal article" date="2015" name="Biomed. Res. Int.">
        <title>Effects of Arsenite Resistance on the Growth and Functional Gene Expression of Leptospirillum ferriphilum and Acidithiobacillus thiooxidans in Pure Culture and Coculture.</title>
        <authorList>
            <person name="Jiang H."/>
            <person name="Liang Y."/>
            <person name="Yin H."/>
            <person name="Xiao Y."/>
            <person name="Guo X."/>
            <person name="Xu Y."/>
            <person name="Hu Q."/>
            <person name="Liu H."/>
            <person name="Liu X."/>
        </authorList>
    </citation>
    <scope>NUCLEOTIDE SEQUENCE [LARGE SCALE GENOMIC DNA]</scope>
    <source>
        <strain evidence="5 6">YSK</strain>
    </source>
</reference>
<dbReference type="OrthoDB" id="9814556at2"/>
<dbReference type="RefSeq" id="WP_014961858.1">
    <property type="nucleotide sequence ID" value="NZ_CP007243.1"/>
</dbReference>
<dbReference type="SUPFAM" id="SSF51905">
    <property type="entry name" value="FAD/NAD(P)-binding domain"/>
    <property type="match status" value="1"/>
</dbReference>
<dbReference type="InterPro" id="IPR002937">
    <property type="entry name" value="Amino_oxidase"/>
</dbReference>